<feature type="domain" description="Sm" evidence="6">
    <location>
        <begin position="2"/>
        <end position="74"/>
    </location>
</feature>
<dbReference type="InterPro" id="IPR010920">
    <property type="entry name" value="LSM_dom_sf"/>
</dbReference>
<dbReference type="CDD" id="cd01724">
    <property type="entry name" value="Sm_D1"/>
    <property type="match status" value="1"/>
</dbReference>
<dbReference type="FunFam" id="2.30.30.100:FF:000050">
    <property type="entry name" value="Small nuclear ribonucleoprotein Sm D1"/>
    <property type="match status" value="1"/>
</dbReference>
<dbReference type="InterPro" id="IPR027141">
    <property type="entry name" value="LSm4/Sm_D1/D3"/>
</dbReference>
<evidence type="ECO:0000313" key="9">
    <source>
        <dbReference type="Proteomes" id="UP000078387"/>
    </source>
</evidence>
<evidence type="ECO:0000256" key="2">
    <source>
        <dbReference type="ARBA" id="ARBA00008146"/>
    </source>
</evidence>
<evidence type="ECO:0000256" key="4">
    <source>
        <dbReference type="ARBA" id="ARBA00023274"/>
    </source>
</evidence>
<dbReference type="InterPro" id="IPR047575">
    <property type="entry name" value="Sm"/>
</dbReference>
<evidence type="ECO:0000256" key="5">
    <source>
        <dbReference type="RuleBase" id="RU365054"/>
    </source>
</evidence>
<dbReference type="InterPro" id="IPR001163">
    <property type="entry name" value="Sm_dom_euk/arc"/>
</dbReference>
<dbReference type="InterPro" id="IPR034102">
    <property type="entry name" value="Sm_D1"/>
</dbReference>
<dbReference type="AlphaFoldDB" id="A0A5K1TYW7"/>
<evidence type="ECO:0000259" key="6">
    <source>
        <dbReference type="PROSITE" id="PS52002"/>
    </source>
</evidence>
<dbReference type="GO" id="GO:1990904">
    <property type="term" value="C:ribonucleoprotein complex"/>
    <property type="evidence" value="ECO:0007669"/>
    <property type="project" value="UniProtKB-KW"/>
</dbReference>
<dbReference type="VEuPathDB" id="AmoebaDB:KM1_248260"/>
<evidence type="ECO:0000256" key="1">
    <source>
        <dbReference type="ARBA" id="ARBA00004123"/>
    </source>
</evidence>
<keyword evidence="5" id="KW-0507">mRNA processing</keyword>
<dbReference type="VEuPathDB" id="AmoebaDB:EHI8A_177200"/>
<sequence>MKLVRFLMRLTNEVVTIELKSGAVLTGTIVGVDNYMNVHLKVVKMTQKGKNPINLDQSTVRGNTIRNIILPESLNLDTYLVDDTPRLKVKAAVKSALKKKTELKPKK</sequence>
<keyword evidence="3 5" id="KW-0539">Nucleus</keyword>
<dbReference type="PROSITE" id="PS52002">
    <property type="entry name" value="SM"/>
    <property type="match status" value="1"/>
</dbReference>
<comment type="similarity">
    <text evidence="2 5">Belongs to the snRNP core protein family.</text>
</comment>
<dbReference type="GO" id="GO:0005634">
    <property type="term" value="C:nucleus"/>
    <property type="evidence" value="ECO:0007669"/>
    <property type="project" value="UniProtKB-SubCell"/>
</dbReference>
<organism evidence="8 9">
    <name type="scientific">Entamoeba histolytica</name>
    <dbReference type="NCBI Taxonomy" id="5759"/>
    <lineage>
        <taxon>Eukaryota</taxon>
        <taxon>Amoebozoa</taxon>
        <taxon>Evosea</taxon>
        <taxon>Archamoebae</taxon>
        <taxon>Mastigamoebida</taxon>
        <taxon>Entamoebidae</taxon>
        <taxon>Entamoeba</taxon>
    </lineage>
</organism>
<dbReference type="GO" id="GO:0003723">
    <property type="term" value="F:RNA binding"/>
    <property type="evidence" value="ECO:0007669"/>
    <property type="project" value="InterPro"/>
</dbReference>
<dbReference type="EMBL" id="BDEQ01000001">
    <property type="protein sequence ID" value="GAT99664.1"/>
    <property type="molecule type" value="Genomic_DNA"/>
</dbReference>
<comment type="caution">
    <text evidence="8">The sequence shown here is derived from an EMBL/GenBank/DDBJ whole genome shotgun (WGS) entry which is preliminary data.</text>
</comment>
<dbReference type="GO" id="GO:0000387">
    <property type="term" value="P:spliceosomal snRNP assembly"/>
    <property type="evidence" value="ECO:0007669"/>
    <property type="project" value="UniProtKB-UniRule"/>
</dbReference>
<dbReference type="VEuPathDB" id="AmoebaDB:EHI7A_157060"/>
<dbReference type="VEuPathDB" id="AmoebaDB:EHI_052090"/>
<dbReference type="OMA" id="TFLMKLT"/>
<evidence type="ECO:0000313" key="8">
    <source>
        <dbReference type="EMBL" id="GAT99664.1"/>
    </source>
</evidence>
<dbReference type="SMART" id="SM00651">
    <property type="entry name" value="Sm"/>
    <property type="match status" value="1"/>
</dbReference>
<proteinExistence type="inferred from homology"/>
<protein>
    <recommendedName>
        <fullName evidence="5">Small nuclear ribonucleoprotein Sm D1</fullName>
    </recommendedName>
    <alternativeName>
        <fullName evidence="5">snRNP core protein D1</fullName>
    </alternativeName>
</protein>
<name>A0A5K1TYW7_ENTHI</name>
<evidence type="ECO:0000313" key="7">
    <source>
        <dbReference type="EMBL" id="GAT97740.1"/>
    </source>
</evidence>
<evidence type="ECO:0000256" key="3">
    <source>
        <dbReference type="ARBA" id="ARBA00023242"/>
    </source>
</evidence>
<dbReference type="Proteomes" id="UP000078387">
    <property type="component" value="Unassembled WGS sequence"/>
</dbReference>
<keyword evidence="4 5" id="KW-0687">Ribonucleoprotein</keyword>
<dbReference type="SUPFAM" id="SSF50182">
    <property type="entry name" value="Sm-like ribonucleoproteins"/>
    <property type="match status" value="1"/>
</dbReference>
<accession>A0A5K1TYW7</accession>
<comment type="function">
    <text evidence="5">Essential for pre-mRNA splicing. Implicated in the formation of stable, biologically active snRNP structures.</text>
</comment>
<gene>
    <name evidence="7" type="ORF">CL6EHI_052090</name>
    <name evidence="8" type="ORF">CL6EHI_113690</name>
</gene>
<comment type="subcellular location">
    <subcellularLocation>
        <location evidence="1 5">Nucleus</location>
    </subcellularLocation>
</comment>
<dbReference type="Pfam" id="PF01423">
    <property type="entry name" value="LSM"/>
    <property type="match status" value="1"/>
</dbReference>
<dbReference type="VEuPathDB" id="AmoebaDB:EHI5A_060010"/>
<reference evidence="8 9" key="1">
    <citation type="submission" date="2016-05" db="EMBL/GenBank/DDBJ databases">
        <title>First whole genome sequencing of Entamoeba histolytica HM1:IMSS-clone-6.</title>
        <authorList>
            <person name="Mukherjee Avik.K."/>
            <person name="Izumyama S."/>
            <person name="Nakada-Tsukui K."/>
            <person name="Nozaki T."/>
        </authorList>
    </citation>
    <scope>NUCLEOTIDE SEQUENCE [LARGE SCALE GENOMIC DNA]</scope>
    <source>
        <strain evidence="8 9">HM1:IMSS clone 6</strain>
    </source>
</reference>
<dbReference type="PANTHER" id="PTHR23338">
    <property type="entry name" value="SMALL NUCLEAR RIBONUCLEOPROTEIN SM"/>
    <property type="match status" value="1"/>
</dbReference>
<keyword evidence="5" id="KW-0508">mRNA splicing</keyword>
<dbReference type="Gene3D" id="2.30.30.100">
    <property type="match status" value="1"/>
</dbReference>
<dbReference type="EMBL" id="BDEQ01000001">
    <property type="protein sequence ID" value="GAT97740.1"/>
    <property type="molecule type" value="Genomic_DNA"/>
</dbReference>